<feature type="non-terminal residue" evidence="2">
    <location>
        <position position="163"/>
    </location>
</feature>
<keyword evidence="3" id="KW-1185">Reference proteome</keyword>
<dbReference type="Proteomes" id="UP000265520">
    <property type="component" value="Unassembled WGS sequence"/>
</dbReference>
<dbReference type="EMBL" id="LXQA010067624">
    <property type="protein sequence ID" value="MCI08060.1"/>
    <property type="molecule type" value="Genomic_DNA"/>
</dbReference>
<dbReference type="AlphaFoldDB" id="A0A392P9F0"/>
<comment type="caution">
    <text evidence="2">The sequence shown here is derived from an EMBL/GenBank/DDBJ whole genome shotgun (WGS) entry which is preliminary data.</text>
</comment>
<protein>
    <submittedName>
        <fullName evidence="2">DNA double-strand break repair Rad50 ATPase-like</fullName>
    </submittedName>
</protein>
<feature type="compositionally biased region" description="Polar residues" evidence="1">
    <location>
        <begin position="146"/>
        <end position="163"/>
    </location>
</feature>
<evidence type="ECO:0000256" key="1">
    <source>
        <dbReference type="SAM" id="MobiDB-lite"/>
    </source>
</evidence>
<organism evidence="2 3">
    <name type="scientific">Trifolium medium</name>
    <dbReference type="NCBI Taxonomy" id="97028"/>
    <lineage>
        <taxon>Eukaryota</taxon>
        <taxon>Viridiplantae</taxon>
        <taxon>Streptophyta</taxon>
        <taxon>Embryophyta</taxon>
        <taxon>Tracheophyta</taxon>
        <taxon>Spermatophyta</taxon>
        <taxon>Magnoliopsida</taxon>
        <taxon>eudicotyledons</taxon>
        <taxon>Gunneridae</taxon>
        <taxon>Pentapetalae</taxon>
        <taxon>rosids</taxon>
        <taxon>fabids</taxon>
        <taxon>Fabales</taxon>
        <taxon>Fabaceae</taxon>
        <taxon>Papilionoideae</taxon>
        <taxon>50 kb inversion clade</taxon>
        <taxon>NPAAA clade</taxon>
        <taxon>Hologalegina</taxon>
        <taxon>IRL clade</taxon>
        <taxon>Trifolieae</taxon>
        <taxon>Trifolium</taxon>
    </lineage>
</organism>
<name>A0A392P9F0_9FABA</name>
<feature type="compositionally biased region" description="Acidic residues" evidence="1">
    <location>
        <begin position="81"/>
        <end position="93"/>
    </location>
</feature>
<feature type="region of interest" description="Disordered" evidence="1">
    <location>
        <begin position="59"/>
        <end position="163"/>
    </location>
</feature>
<evidence type="ECO:0000313" key="2">
    <source>
        <dbReference type="EMBL" id="MCI08060.1"/>
    </source>
</evidence>
<accession>A0A392P9F0</accession>
<proteinExistence type="predicted"/>
<feature type="compositionally biased region" description="Basic and acidic residues" evidence="1">
    <location>
        <begin position="71"/>
        <end position="80"/>
    </location>
</feature>
<feature type="non-terminal residue" evidence="2">
    <location>
        <position position="1"/>
    </location>
</feature>
<evidence type="ECO:0000313" key="3">
    <source>
        <dbReference type="Proteomes" id="UP000265520"/>
    </source>
</evidence>
<feature type="compositionally biased region" description="Acidic residues" evidence="1">
    <location>
        <begin position="114"/>
        <end position="127"/>
    </location>
</feature>
<sequence length="163" mass="17871">ELEERVKNHLTTISELGEEKSKLAHEKRKVEIFYKLLCTKFRDLQGRVSKLEDDSKLWMNVDASDGGNSEGEPRADHMAADFEDNGGNNEEEPWMNVDVSDGENSEGEPRADPDTDFEDNGEEDDIVEAAPLPRSEDAPHSLGVAASTQPQNIGGNDAQGASS</sequence>
<reference evidence="2 3" key="1">
    <citation type="journal article" date="2018" name="Front. Plant Sci.">
        <title>Red Clover (Trifolium pratense) and Zigzag Clover (T. medium) - A Picture of Genomic Similarities and Differences.</title>
        <authorList>
            <person name="Dluhosova J."/>
            <person name="Istvanek J."/>
            <person name="Nedelnik J."/>
            <person name="Repkova J."/>
        </authorList>
    </citation>
    <scope>NUCLEOTIDE SEQUENCE [LARGE SCALE GENOMIC DNA]</scope>
    <source>
        <strain evidence="3">cv. 10/8</strain>
        <tissue evidence="2">Leaf</tissue>
    </source>
</reference>